<accession>A0ABQ8N0G0</accession>
<keyword evidence="3" id="KW-0677">Repeat</keyword>
<dbReference type="PANTHER" id="PTHR12663">
    <property type="entry name" value="ANDROGEN INDUCED INHIBITOR OF PROLIFERATION AS3 / PDS5-RELATED"/>
    <property type="match status" value="1"/>
</dbReference>
<evidence type="ECO:0000313" key="8">
    <source>
        <dbReference type="EMBL" id="KAI2668572.1"/>
    </source>
</evidence>
<dbReference type="InterPro" id="IPR039776">
    <property type="entry name" value="Pds5"/>
</dbReference>
<keyword evidence="4" id="KW-0498">Mitosis</keyword>
<evidence type="ECO:0000256" key="5">
    <source>
        <dbReference type="ARBA" id="ARBA00023242"/>
    </source>
</evidence>
<comment type="subcellular location">
    <subcellularLocation>
        <location evidence="1">Nucleus</location>
    </subcellularLocation>
</comment>
<evidence type="ECO:0000256" key="1">
    <source>
        <dbReference type="ARBA" id="ARBA00004123"/>
    </source>
</evidence>
<dbReference type="InterPro" id="IPR016024">
    <property type="entry name" value="ARM-type_fold"/>
</dbReference>
<keyword evidence="9" id="KW-1185">Reference proteome</keyword>
<dbReference type="Gene3D" id="1.25.10.10">
    <property type="entry name" value="Leucine-rich Repeat Variant"/>
    <property type="match status" value="2"/>
</dbReference>
<reference evidence="8 9" key="1">
    <citation type="submission" date="2022-01" db="EMBL/GenBank/DDBJ databases">
        <title>A high-quality chromosome-level genome assembly of rohu carp, Labeo rohita.</title>
        <authorList>
            <person name="Arick M.A. II"/>
            <person name="Hsu C.-Y."/>
            <person name="Magbanua Z."/>
            <person name="Pechanova O."/>
            <person name="Grover C."/>
            <person name="Miller E."/>
            <person name="Thrash A."/>
            <person name="Ezzel L."/>
            <person name="Alam S."/>
            <person name="Benzie J."/>
            <person name="Hamilton M."/>
            <person name="Karsi A."/>
            <person name="Lawrence M.L."/>
            <person name="Peterson D.G."/>
        </authorList>
    </citation>
    <scope>NUCLEOTIDE SEQUENCE [LARGE SCALE GENOMIC DNA]</scope>
    <source>
        <strain evidence="9">BAU-BD-2019</strain>
        <tissue evidence="8">Blood</tissue>
    </source>
</reference>
<evidence type="ECO:0008006" key="10">
    <source>
        <dbReference type="Google" id="ProtNLM"/>
    </source>
</evidence>
<dbReference type="Proteomes" id="UP000830375">
    <property type="component" value="Unassembled WGS sequence"/>
</dbReference>
<feature type="region of interest" description="Disordered" evidence="7">
    <location>
        <begin position="975"/>
        <end position="1216"/>
    </location>
</feature>
<evidence type="ECO:0000256" key="6">
    <source>
        <dbReference type="ARBA" id="ARBA00023306"/>
    </source>
</evidence>
<keyword evidence="6" id="KW-0131">Cell cycle</keyword>
<keyword evidence="5" id="KW-0539">Nucleus</keyword>
<dbReference type="SUPFAM" id="SSF48371">
    <property type="entry name" value="ARM repeat"/>
    <property type="match status" value="1"/>
</dbReference>
<comment type="caution">
    <text evidence="8">The sequence shown here is derived from an EMBL/GenBank/DDBJ whole genome shotgun (WGS) entry which is preliminary data.</text>
</comment>
<evidence type="ECO:0000313" key="9">
    <source>
        <dbReference type="Proteomes" id="UP000830375"/>
    </source>
</evidence>
<dbReference type="EMBL" id="JACTAM010000001">
    <property type="protein sequence ID" value="KAI2668572.1"/>
    <property type="molecule type" value="Genomic_DNA"/>
</dbReference>
<gene>
    <name evidence="8" type="ORF">H4Q32_005317</name>
</gene>
<proteinExistence type="predicted"/>
<feature type="compositionally biased region" description="Polar residues" evidence="7">
    <location>
        <begin position="1192"/>
        <end position="1201"/>
    </location>
</feature>
<feature type="compositionally biased region" description="Polar residues" evidence="7">
    <location>
        <begin position="1019"/>
        <end position="1041"/>
    </location>
</feature>
<dbReference type="InterPro" id="IPR011989">
    <property type="entry name" value="ARM-like"/>
</dbReference>
<sequence length="1260" mass="141357">MDMDQDSEEEKQQYLALALHLASEFFLRNPNKDVRLLVACCLADIFRIYAPEAPYTSHDKLKEIFLFITRQLKGLEDTKSPQFNRYFYLLENLAWVKSYNICFELEDCNEIFIQLFKTLFSVINNSHNQKVQMHMLDLMSSIIMEGDGVTQELLDTILINLIPAHKNLNKQAYDLAKTLLKRTVQTIETCIASFFNQVLVMGKSSVSDLSEHVFDLIQELFAIDPLLLVSVMPQLEFKLKSNDGEERLAVVKLLAKLFGAKDSELATQNRPLWQCFLGRFNDIHVPVRLECVKFASHCLMNHPDLAKDLTDFLKVRSHDPEEAIRHDVIVTIINAGKKDLNLWRVRKEAMMGLAQLYKKYCLHHEAGKELLVEKIFAQYMVPHSLETEEKMKCLYYLYACLDTNAVKALNEMWKCQNMLRGLVRELLDLHKLPTSEANTTAMFGKLMTIAKNLPDPGKAQDFMKKFNQVLGEDEKLRLQLELLISPTCSCKQAEQCVPTNPFLEMVKFLLERIAPVHIDSEAISALVKLLNKSIEGTADDEDEGVLSFTHPTAFHSAETYESLLQCLKMEDDKVAEAAIQIFRNTGQKIETELPQIRSTLIPILHQKAKRGTPHQAKQAVHCIHAIFHNKEVQLAQIFEPLSRSLNADVPEQLITPLVSLGHISMLAPDQFASPMKSIVANFIVKDLLMNDRSVGNKNGRLWTADDEVSPEVLAKVQAIKLLVRWLLGMKNNQSKSANSTLRLLSAMLVSEGDLTEQKKISKSDMSRLRLAAGSAIMKLAQEPCYHDIITPEQFQLCGLVINDECYQVRQIFAQKLHVALVKLLLPLEYMAVFALCAKDPVKERRAHARQCLLKNISVRREYIKQNPMAHEKLLSLLPEYVVPYMIHLLAHDPDLTKPQDLEQLRDVKECLWFMLEVLMTKNENNSHSFLRKMVENIKQTKDAQAPDDPKANEKLYIVCDVALFVIANKSTSCHLDSPKDPVLPSKFFTPPDKPPPKQTGVLGTVNKPLTVTARRPYIKTTTSDTGSNASTNSQPSSPATNKSRDVSSEASETGARENEENPVITKAGVVKKEEPAQPSGKKRAAPASDGTENSMSSNPSVGTQPPANKPRRGRPPKSAAGGATPDKEAGATTGGGAGRGRKRAAPAQDPATAASADSISGKTPKQQKEAEPKRAVPQRQIDLQRSVRVAQRDQQVSQKTYGSEGETEREFESSPEYVLSLTQLQEQHEEAIHKQLRGPTVPKKKESTHAAEQGELSVSV</sequence>
<feature type="compositionally biased region" description="Polar residues" evidence="7">
    <location>
        <begin position="1090"/>
        <end position="1106"/>
    </location>
</feature>
<dbReference type="CDD" id="cd19953">
    <property type="entry name" value="PDS5"/>
    <property type="match status" value="1"/>
</dbReference>
<keyword evidence="2" id="KW-0132">Cell division</keyword>
<name>A0ABQ8N0G0_LABRO</name>
<feature type="compositionally biased region" description="Low complexity" evidence="7">
    <location>
        <begin position="1145"/>
        <end position="1158"/>
    </location>
</feature>
<organism evidence="8 9">
    <name type="scientific">Labeo rohita</name>
    <name type="common">Indian major carp</name>
    <name type="synonym">Cyprinus rohita</name>
    <dbReference type="NCBI Taxonomy" id="84645"/>
    <lineage>
        <taxon>Eukaryota</taxon>
        <taxon>Metazoa</taxon>
        <taxon>Chordata</taxon>
        <taxon>Craniata</taxon>
        <taxon>Vertebrata</taxon>
        <taxon>Euteleostomi</taxon>
        <taxon>Actinopterygii</taxon>
        <taxon>Neopterygii</taxon>
        <taxon>Teleostei</taxon>
        <taxon>Ostariophysi</taxon>
        <taxon>Cypriniformes</taxon>
        <taxon>Cyprinidae</taxon>
        <taxon>Labeoninae</taxon>
        <taxon>Labeonini</taxon>
        <taxon>Labeo</taxon>
    </lineage>
</organism>
<feature type="region of interest" description="Disordered" evidence="7">
    <location>
        <begin position="1236"/>
        <end position="1260"/>
    </location>
</feature>
<evidence type="ECO:0000256" key="7">
    <source>
        <dbReference type="SAM" id="MobiDB-lite"/>
    </source>
</evidence>
<protein>
    <recommendedName>
        <fullName evidence="10">Sister chromatid cohesion PDS5-like protein</fullName>
    </recommendedName>
</protein>
<evidence type="ECO:0000256" key="4">
    <source>
        <dbReference type="ARBA" id="ARBA00022776"/>
    </source>
</evidence>
<evidence type="ECO:0000256" key="2">
    <source>
        <dbReference type="ARBA" id="ARBA00022618"/>
    </source>
</evidence>
<evidence type="ECO:0000256" key="3">
    <source>
        <dbReference type="ARBA" id="ARBA00022737"/>
    </source>
</evidence>
<dbReference type="Pfam" id="PF20168">
    <property type="entry name" value="PDS5"/>
    <property type="match status" value="1"/>
</dbReference>
<dbReference type="PANTHER" id="PTHR12663:SF2">
    <property type="entry name" value="SISTER CHROMATID COHESION PROTEIN PDS5 HOMOLOG A"/>
    <property type="match status" value="1"/>
</dbReference>